<evidence type="ECO:0000313" key="1">
    <source>
        <dbReference type="EMBL" id="KAF5819471.1"/>
    </source>
</evidence>
<dbReference type="EMBL" id="MNCJ02000317">
    <property type="protein sequence ID" value="KAF5819471.1"/>
    <property type="molecule type" value="Genomic_DNA"/>
</dbReference>
<dbReference type="Gramene" id="mRNA:HanXRQr2_Chr02g0077981">
    <property type="protein sequence ID" value="mRNA:HanXRQr2_Chr02g0077981"/>
    <property type="gene ID" value="HanXRQr2_Chr02g0077981"/>
</dbReference>
<proteinExistence type="predicted"/>
<sequence>MQEQDKGAVVEEWCMRLKMMVRVGGCRWCWDEEEVGGDLGYTRTICTISCNMTNYATIVTCLLLCVRSLT</sequence>
<gene>
    <name evidence="1" type="ORF">HanXRQr2_Chr02g0077981</name>
</gene>
<keyword evidence="2" id="KW-1185">Reference proteome</keyword>
<protein>
    <submittedName>
        <fullName evidence="1">Uncharacterized protein</fullName>
    </submittedName>
</protein>
<accession>A0A9K3P0J2</accession>
<name>A0A9K3P0J2_HELAN</name>
<comment type="caution">
    <text evidence="1">The sequence shown here is derived from an EMBL/GenBank/DDBJ whole genome shotgun (WGS) entry which is preliminary data.</text>
</comment>
<evidence type="ECO:0000313" key="2">
    <source>
        <dbReference type="Proteomes" id="UP000215914"/>
    </source>
</evidence>
<dbReference type="Proteomes" id="UP000215914">
    <property type="component" value="Unassembled WGS sequence"/>
</dbReference>
<reference evidence="1" key="1">
    <citation type="journal article" date="2017" name="Nature">
        <title>The sunflower genome provides insights into oil metabolism, flowering and Asterid evolution.</title>
        <authorList>
            <person name="Badouin H."/>
            <person name="Gouzy J."/>
            <person name="Grassa C.J."/>
            <person name="Murat F."/>
            <person name="Staton S.E."/>
            <person name="Cottret L."/>
            <person name="Lelandais-Briere C."/>
            <person name="Owens G.L."/>
            <person name="Carrere S."/>
            <person name="Mayjonade B."/>
            <person name="Legrand L."/>
            <person name="Gill N."/>
            <person name="Kane N.C."/>
            <person name="Bowers J.E."/>
            <person name="Hubner S."/>
            <person name="Bellec A."/>
            <person name="Berard A."/>
            <person name="Berges H."/>
            <person name="Blanchet N."/>
            <person name="Boniface M.C."/>
            <person name="Brunel D."/>
            <person name="Catrice O."/>
            <person name="Chaidir N."/>
            <person name="Claudel C."/>
            <person name="Donnadieu C."/>
            <person name="Faraut T."/>
            <person name="Fievet G."/>
            <person name="Helmstetter N."/>
            <person name="King M."/>
            <person name="Knapp S.J."/>
            <person name="Lai Z."/>
            <person name="Le Paslier M.C."/>
            <person name="Lippi Y."/>
            <person name="Lorenzon L."/>
            <person name="Mandel J.R."/>
            <person name="Marage G."/>
            <person name="Marchand G."/>
            <person name="Marquand E."/>
            <person name="Bret-Mestries E."/>
            <person name="Morien E."/>
            <person name="Nambeesan S."/>
            <person name="Nguyen T."/>
            <person name="Pegot-Espagnet P."/>
            <person name="Pouilly N."/>
            <person name="Raftis F."/>
            <person name="Sallet E."/>
            <person name="Schiex T."/>
            <person name="Thomas J."/>
            <person name="Vandecasteele C."/>
            <person name="Vares D."/>
            <person name="Vear F."/>
            <person name="Vautrin S."/>
            <person name="Crespi M."/>
            <person name="Mangin B."/>
            <person name="Burke J.M."/>
            <person name="Salse J."/>
            <person name="Munos S."/>
            <person name="Vincourt P."/>
            <person name="Rieseberg L.H."/>
            <person name="Langlade N.B."/>
        </authorList>
    </citation>
    <scope>NUCLEOTIDE SEQUENCE</scope>
    <source>
        <tissue evidence="1">Leaves</tissue>
    </source>
</reference>
<reference evidence="1" key="2">
    <citation type="submission" date="2020-06" db="EMBL/GenBank/DDBJ databases">
        <title>Helianthus annuus Genome sequencing and assembly Release 2.</title>
        <authorList>
            <person name="Gouzy J."/>
            <person name="Langlade N."/>
            <person name="Munos S."/>
        </authorList>
    </citation>
    <scope>NUCLEOTIDE SEQUENCE</scope>
    <source>
        <tissue evidence="1">Leaves</tissue>
    </source>
</reference>
<organism evidence="1 2">
    <name type="scientific">Helianthus annuus</name>
    <name type="common">Common sunflower</name>
    <dbReference type="NCBI Taxonomy" id="4232"/>
    <lineage>
        <taxon>Eukaryota</taxon>
        <taxon>Viridiplantae</taxon>
        <taxon>Streptophyta</taxon>
        <taxon>Embryophyta</taxon>
        <taxon>Tracheophyta</taxon>
        <taxon>Spermatophyta</taxon>
        <taxon>Magnoliopsida</taxon>
        <taxon>eudicotyledons</taxon>
        <taxon>Gunneridae</taxon>
        <taxon>Pentapetalae</taxon>
        <taxon>asterids</taxon>
        <taxon>campanulids</taxon>
        <taxon>Asterales</taxon>
        <taxon>Asteraceae</taxon>
        <taxon>Asteroideae</taxon>
        <taxon>Heliantheae alliance</taxon>
        <taxon>Heliantheae</taxon>
        <taxon>Helianthus</taxon>
    </lineage>
</organism>
<dbReference type="AlphaFoldDB" id="A0A9K3P0J2"/>